<accession>A0A852Z631</accession>
<dbReference type="EC" id="2.3.1.-" evidence="2"/>
<gene>
    <name evidence="2" type="ORF">F4554_000313</name>
</gene>
<comment type="caution">
    <text evidence="2">The sequence shown here is derived from an EMBL/GenBank/DDBJ whole genome shotgun (WGS) entry which is preliminary data.</text>
</comment>
<dbReference type="InterPro" id="IPR016181">
    <property type="entry name" value="Acyl_CoA_acyltransferase"/>
</dbReference>
<dbReference type="Pfam" id="PF13527">
    <property type="entry name" value="Acetyltransf_9"/>
    <property type="match status" value="1"/>
</dbReference>
<sequence length="171" mass="18088">MLIRRETAADVPAVRAVTAAAFAKPDTPVPVEVTILDGLRTCPAWLPPLSLVAIGDQEEVVGHAVCTRGYVDAFPALGLGPISVHPNHQRRGVGLALVHALLGAADATGEPLVALVGSPAYYGRYGFRTGTDYGITPPDPAWGEAFQVRTLTAYEPRVRGTFVFAEPFNIA</sequence>
<dbReference type="AlphaFoldDB" id="A0A852Z631"/>
<dbReference type="RefSeq" id="WP_179785698.1">
    <property type="nucleotide sequence ID" value="NZ_BAAARR010000034.1"/>
</dbReference>
<keyword evidence="2" id="KW-0012">Acyltransferase</keyword>
<keyword evidence="2" id="KW-0808">Transferase</keyword>
<evidence type="ECO:0000313" key="3">
    <source>
        <dbReference type="Proteomes" id="UP000579605"/>
    </source>
</evidence>
<keyword evidence="3" id="KW-1185">Reference proteome</keyword>
<dbReference type="GO" id="GO:0016747">
    <property type="term" value="F:acyltransferase activity, transferring groups other than amino-acyl groups"/>
    <property type="evidence" value="ECO:0007669"/>
    <property type="project" value="InterPro"/>
</dbReference>
<dbReference type="EMBL" id="JACBZH010000001">
    <property type="protein sequence ID" value="NYH87675.1"/>
    <property type="molecule type" value="Genomic_DNA"/>
</dbReference>
<protein>
    <submittedName>
        <fullName evidence="2">Putative acetyltransferase</fullName>
        <ecNumber evidence="2">2.3.1.-</ecNumber>
    </submittedName>
</protein>
<dbReference type="Gene3D" id="3.40.630.30">
    <property type="match status" value="1"/>
</dbReference>
<name>A0A852Z631_9ACTN</name>
<dbReference type="CDD" id="cd04301">
    <property type="entry name" value="NAT_SF"/>
    <property type="match status" value="1"/>
</dbReference>
<dbReference type="SUPFAM" id="SSF55729">
    <property type="entry name" value="Acyl-CoA N-acyltransferases (Nat)"/>
    <property type="match status" value="1"/>
</dbReference>
<feature type="domain" description="N-acetyltransferase" evidence="1">
    <location>
        <begin position="1"/>
        <end position="149"/>
    </location>
</feature>
<evidence type="ECO:0000313" key="2">
    <source>
        <dbReference type="EMBL" id="NYH87675.1"/>
    </source>
</evidence>
<proteinExistence type="predicted"/>
<evidence type="ECO:0000259" key="1">
    <source>
        <dbReference type="PROSITE" id="PS51186"/>
    </source>
</evidence>
<dbReference type="PROSITE" id="PS51186">
    <property type="entry name" value="GNAT"/>
    <property type="match status" value="1"/>
</dbReference>
<dbReference type="InterPro" id="IPR000182">
    <property type="entry name" value="GNAT_dom"/>
</dbReference>
<organism evidence="2 3">
    <name type="scientific">Actinopolymorpha rutila</name>
    <dbReference type="NCBI Taxonomy" id="446787"/>
    <lineage>
        <taxon>Bacteria</taxon>
        <taxon>Bacillati</taxon>
        <taxon>Actinomycetota</taxon>
        <taxon>Actinomycetes</taxon>
        <taxon>Propionibacteriales</taxon>
        <taxon>Actinopolymorphaceae</taxon>
        <taxon>Actinopolymorpha</taxon>
    </lineage>
</organism>
<dbReference type="Proteomes" id="UP000579605">
    <property type="component" value="Unassembled WGS sequence"/>
</dbReference>
<reference evidence="2 3" key="1">
    <citation type="submission" date="2020-07" db="EMBL/GenBank/DDBJ databases">
        <title>Sequencing the genomes of 1000 actinobacteria strains.</title>
        <authorList>
            <person name="Klenk H.-P."/>
        </authorList>
    </citation>
    <scope>NUCLEOTIDE SEQUENCE [LARGE SCALE GENOMIC DNA]</scope>
    <source>
        <strain evidence="2 3">DSM 18448</strain>
    </source>
</reference>